<sequence length="625" mass="66362">MSPALRRLLMGAGIAATALAGPVAALESGTGTAVAAAKAAPMAAPADAPRHLPAEPTSEDEEYTPNPGPGPAVPPDDEDQEEEPSPEPSPEPEPEPEPEEETPPQPGPGPDDPPEDEDEQEPSPELPSETGGEGGYDCAPMDVPCMIFSWFNQVITDFLNNGLMVSGMSMMLTTPSSTGIQSVWETSAGIVNTSFVLIVTVAGVLVMGHQTVQTSSGIKEILPRLVLAFIAVNASWFICQQLGQLGNSISMAILGNSADGESVTLAMARFLDSPFQEGFITIAFMLMSTLAGVIFVFSVVIRLMLWVLLTAAAPLALAAHALPQTEGLARLWWRAIGALLIMQVGQALVMRIVMTLFLQREGLNSFDPDGSGGAGIELMVLFASLYVLIRVPAWAGKQIFNPSASPLVKVAKIATSLLLFKGMGLGKAAAGAKAGKAMSGAKSGAAGQRAAATRPPSGAAPSTPKTPRWHQSALPGMRPGSSAGSGRATDSQQPVPGIDSQIDPEKQQRVRERRRWVQPTLPSGEPARPPHHRQEALPGMESTPRGHQDPLPGMSRPSQARREALFEPTPRMRHAPEQRRSGFQQRQQQAERRRRAARQAAAQQHARGRRRTPPRHRGGNEGGGF</sequence>
<dbReference type="PANTHER" id="PTHR48125">
    <property type="entry name" value="LP07818P1"/>
    <property type="match status" value="1"/>
</dbReference>
<comment type="caution">
    <text evidence="4">The sequence shown here is derived from an EMBL/GenBank/DDBJ whole genome shotgun (WGS) entry which is preliminary data.</text>
</comment>
<evidence type="ECO:0008006" key="6">
    <source>
        <dbReference type="Google" id="ProtNLM"/>
    </source>
</evidence>
<keyword evidence="3" id="KW-0732">Signal</keyword>
<evidence type="ECO:0000256" key="2">
    <source>
        <dbReference type="SAM" id="Phobius"/>
    </source>
</evidence>
<name>A0ABR9NZZ3_9ACTN</name>
<evidence type="ECO:0000313" key="5">
    <source>
        <dbReference type="Proteomes" id="UP000806528"/>
    </source>
</evidence>
<feature type="compositionally biased region" description="Low complexity" evidence="1">
    <location>
        <begin position="443"/>
        <end position="452"/>
    </location>
</feature>
<feature type="transmembrane region" description="Helical" evidence="2">
    <location>
        <begin position="370"/>
        <end position="389"/>
    </location>
</feature>
<protein>
    <recommendedName>
        <fullName evidence="6">TrbL/VirB6 plasmid conjugal transfer protein</fullName>
    </recommendedName>
</protein>
<keyword evidence="2" id="KW-0472">Membrane</keyword>
<feature type="transmembrane region" description="Helical" evidence="2">
    <location>
        <begin position="303"/>
        <end position="323"/>
    </location>
</feature>
<feature type="compositionally biased region" description="Acidic residues" evidence="1">
    <location>
        <begin position="75"/>
        <end position="102"/>
    </location>
</feature>
<feature type="signal peptide" evidence="3">
    <location>
        <begin position="1"/>
        <end position="20"/>
    </location>
</feature>
<reference evidence="4 5" key="1">
    <citation type="submission" date="2020-09" db="EMBL/GenBank/DDBJ databases">
        <title>Diversity and distribution of actinomycetes associated with coral in the coast of Hainan.</title>
        <authorList>
            <person name="Li F."/>
        </authorList>
    </citation>
    <scope>NUCLEOTIDE SEQUENCE [LARGE SCALE GENOMIC DNA]</scope>
    <source>
        <strain evidence="4 5">HNM0947</strain>
    </source>
</reference>
<feature type="compositionally biased region" description="Acidic residues" evidence="1">
    <location>
        <begin position="112"/>
        <end position="122"/>
    </location>
</feature>
<dbReference type="EMBL" id="JADBGI010000001">
    <property type="protein sequence ID" value="MBE2997157.1"/>
    <property type="molecule type" value="Genomic_DNA"/>
</dbReference>
<keyword evidence="5" id="KW-1185">Reference proteome</keyword>
<gene>
    <name evidence="4" type="ORF">IDM40_00355</name>
</gene>
<accession>A0ABR9NZZ3</accession>
<proteinExistence type="predicted"/>
<feature type="transmembrane region" description="Helical" evidence="2">
    <location>
        <begin position="190"/>
        <end position="209"/>
    </location>
</feature>
<dbReference type="PANTHER" id="PTHR48125:SF12">
    <property type="entry name" value="AT HOOK TRANSCRIPTION FACTOR FAMILY-RELATED"/>
    <property type="match status" value="1"/>
</dbReference>
<keyword evidence="2" id="KW-1133">Transmembrane helix</keyword>
<evidence type="ECO:0000313" key="4">
    <source>
        <dbReference type="EMBL" id="MBE2997157.1"/>
    </source>
</evidence>
<feature type="compositionally biased region" description="Low complexity" evidence="1">
    <location>
        <begin position="33"/>
        <end position="47"/>
    </location>
</feature>
<dbReference type="RefSeq" id="WP_193119826.1">
    <property type="nucleotide sequence ID" value="NZ_JADBGI010000001.1"/>
</dbReference>
<feature type="region of interest" description="Disordered" evidence="1">
    <location>
        <begin position="443"/>
        <end position="625"/>
    </location>
</feature>
<dbReference type="Proteomes" id="UP000806528">
    <property type="component" value="Unassembled WGS sequence"/>
</dbReference>
<dbReference type="InterPro" id="IPR045782">
    <property type="entry name" value="TrbL_3"/>
</dbReference>
<evidence type="ECO:0000256" key="1">
    <source>
        <dbReference type="SAM" id="MobiDB-lite"/>
    </source>
</evidence>
<feature type="region of interest" description="Disordered" evidence="1">
    <location>
        <begin position="28"/>
        <end position="137"/>
    </location>
</feature>
<keyword evidence="2" id="KW-0812">Transmembrane</keyword>
<feature type="compositionally biased region" description="Polar residues" evidence="1">
    <location>
        <begin position="482"/>
        <end position="494"/>
    </location>
</feature>
<organism evidence="4 5">
    <name type="scientific">Nocardiopsis coralli</name>
    <dbReference type="NCBI Taxonomy" id="2772213"/>
    <lineage>
        <taxon>Bacteria</taxon>
        <taxon>Bacillati</taxon>
        <taxon>Actinomycetota</taxon>
        <taxon>Actinomycetes</taxon>
        <taxon>Streptosporangiales</taxon>
        <taxon>Nocardiopsidaceae</taxon>
        <taxon>Nocardiopsis</taxon>
    </lineage>
</organism>
<evidence type="ECO:0000256" key="3">
    <source>
        <dbReference type="SAM" id="SignalP"/>
    </source>
</evidence>
<feature type="transmembrane region" description="Helical" evidence="2">
    <location>
        <begin position="221"/>
        <end position="243"/>
    </location>
</feature>
<feature type="transmembrane region" description="Helical" evidence="2">
    <location>
        <begin position="335"/>
        <end position="358"/>
    </location>
</feature>
<feature type="compositionally biased region" description="Basic residues" evidence="1">
    <location>
        <begin position="606"/>
        <end position="617"/>
    </location>
</feature>
<feature type="transmembrane region" description="Helical" evidence="2">
    <location>
        <begin position="278"/>
        <end position="297"/>
    </location>
</feature>
<feature type="chain" id="PRO_5046501505" description="TrbL/VirB6 plasmid conjugal transfer protein" evidence="3">
    <location>
        <begin position="21"/>
        <end position="625"/>
    </location>
</feature>
<dbReference type="Pfam" id="PF19590">
    <property type="entry name" value="TrbL_3"/>
    <property type="match status" value="1"/>
</dbReference>